<dbReference type="EMBL" id="PKPP01000887">
    <property type="protein sequence ID" value="PWA87697.1"/>
    <property type="molecule type" value="Genomic_DNA"/>
</dbReference>
<protein>
    <submittedName>
        <fullName evidence="1">Uncharacterized protein</fullName>
    </submittedName>
</protein>
<dbReference type="Proteomes" id="UP000245207">
    <property type="component" value="Unassembled WGS sequence"/>
</dbReference>
<sequence>MATYLIEEGDDINLKNNKEEDVNLINDDEAKDDSREVTVVVAGTPTVFAPVTTTTIVTVTSLPRCGCFRGYGHIKMRLIYYKAIMMTRGMMSSSSS</sequence>
<evidence type="ECO:0000313" key="2">
    <source>
        <dbReference type="Proteomes" id="UP000245207"/>
    </source>
</evidence>
<gene>
    <name evidence="1" type="ORF">CTI12_AA127520</name>
</gene>
<accession>A0A2U1PPR3</accession>
<organism evidence="1 2">
    <name type="scientific">Artemisia annua</name>
    <name type="common">Sweet wormwood</name>
    <dbReference type="NCBI Taxonomy" id="35608"/>
    <lineage>
        <taxon>Eukaryota</taxon>
        <taxon>Viridiplantae</taxon>
        <taxon>Streptophyta</taxon>
        <taxon>Embryophyta</taxon>
        <taxon>Tracheophyta</taxon>
        <taxon>Spermatophyta</taxon>
        <taxon>Magnoliopsida</taxon>
        <taxon>eudicotyledons</taxon>
        <taxon>Gunneridae</taxon>
        <taxon>Pentapetalae</taxon>
        <taxon>asterids</taxon>
        <taxon>campanulids</taxon>
        <taxon>Asterales</taxon>
        <taxon>Asteraceae</taxon>
        <taxon>Asteroideae</taxon>
        <taxon>Anthemideae</taxon>
        <taxon>Artemisiinae</taxon>
        <taxon>Artemisia</taxon>
    </lineage>
</organism>
<evidence type="ECO:0000313" key="1">
    <source>
        <dbReference type="EMBL" id="PWA87697.1"/>
    </source>
</evidence>
<proteinExistence type="predicted"/>
<dbReference type="AlphaFoldDB" id="A0A2U1PPR3"/>
<reference evidence="1 2" key="1">
    <citation type="journal article" date="2018" name="Mol. Plant">
        <title>The genome of Artemisia annua provides insight into the evolution of Asteraceae family and artemisinin biosynthesis.</title>
        <authorList>
            <person name="Shen Q."/>
            <person name="Zhang L."/>
            <person name="Liao Z."/>
            <person name="Wang S."/>
            <person name="Yan T."/>
            <person name="Shi P."/>
            <person name="Liu M."/>
            <person name="Fu X."/>
            <person name="Pan Q."/>
            <person name="Wang Y."/>
            <person name="Lv Z."/>
            <person name="Lu X."/>
            <person name="Zhang F."/>
            <person name="Jiang W."/>
            <person name="Ma Y."/>
            <person name="Chen M."/>
            <person name="Hao X."/>
            <person name="Li L."/>
            <person name="Tang Y."/>
            <person name="Lv G."/>
            <person name="Zhou Y."/>
            <person name="Sun X."/>
            <person name="Brodelius P.E."/>
            <person name="Rose J.K.C."/>
            <person name="Tang K."/>
        </authorList>
    </citation>
    <scope>NUCLEOTIDE SEQUENCE [LARGE SCALE GENOMIC DNA]</scope>
    <source>
        <strain evidence="2">cv. Huhao1</strain>
        <tissue evidence="1">Leaf</tissue>
    </source>
</reference>
<name>A0A2U1PPR3_ARTAN</name>
<comment type="caution">
    <text evidence="1">The sequence shown here is derived from an EMBL/GenBank/DDBJ whole genome shotgun (WGS) entry which is preliminary data.</text>
</comment>
<keyword evidence="2" id="KW-1185">Reference proteome</keyword>